<evidence type="ECO:0000256" key="4">
    <source>
        <dbReference type="ARBA" id="ARBA00029502"/>
    </source>
</evidence>
<sequence>MANDTDPKDQPSESQPSPAEPTASPAPEKDLPAAPAPTPVEPEQEPEPEPEQELERKEPEPEEKEPEKESAPLSRAQLIEQALRFLQESEVQNSTRTKKIAFLESKGLTRDEIDGLLPVEKGVPSWQFAKPGMKKAMVQAEPPMPPMPSESSASAGSSRAHRNIQASSMVSTGTSTYTQTPLPPRPNASAPIVTFPEYLPPPPPPPPIFNTATLTAGAYLFAGVSATVYAATKYYFQPLLDSLTDSRLEFASHTLSKLDEMNQKLSDLAHRPLPSETHPNPPFGVLQHKYPLAKYTARTTSDTFSDADLLDDDADRESIYSYASSALPTRTFHVDAQTQTSPHHSIASASDPTSLPPDEKLDRIQRLLKSLKDEADDVVQSEGGELGGNVKDLTEYLHNITYKATYGSSSANSYLPPYVSISGGAGAQGKGDEDEFGKVKAEIRSVKGVLLNIKNFPAGSR</sequence>
<comment type="caution">
    <text evidence="10">The sequence shown here is derived from an EMBL/GenBank/DDBJ whole genome shotgun (WGS) entry which is preliminary data.</text>
</comment>
<dbReference type="Pfam" id="PF04695">
    <property type="entry name" value="Pex14_N"/>
    <property type="match status" value="1"/>
</dbReference>
<protein>
    <recommendedName>
        <fullName evidence="4 7">Peroxisomal membrane protein PEX14</fullName>
    </recommendedName>
    <alternativeName>
        <fullName evidence="5 7">Peroxin-14</fullName>
    </alternativeName>
</protein>
<evidence type="ECO:0000256" key="5">
    <source>
        <dbReference type="ARBA" id="ARBA00029691"/>
    </source>
</evidence>
<feature type="compositionally biased region" description="Low complexity" evidence="8">
    <location>
        <begin position="12"/>
        <end position="26"/>
    </location>
</feature>
<evidence type="ECO:0000313" key="11">
    <source>
        <dbReference type="Proteomes" id="UP001313282"/>
    </source>
</evidence>
<feature type="compositionally biased region" description="Basic and acidic residues" evidence="8">
    <location>
        <begin position="1"/>
        <end position="11"/>
    </location>
</feature>
<evidence type="ECO:0000256" key="7">
    <source>
        <dbReference type="RuleBase" id="RU367032"/>
    </source>
</evidence>
<feature type="region of interest" description="Disordered" evidence="8">
    <location>
        <begin position="336"/>
        <end position="358"/>
    </location>
</feature>
<dbReference type="PANTHER" id="PTHR23058">
    <property type="entry name" value="PEROXISOMAL MEMBRANE PROTEIN PEX14"/>
    <property type="match status" value="1"/>
</dbReference>
<comment type="subcellular location">
    <subcellularLocation>
        <location evidence="6 7">Peroxisome membrane</location>
    </subcellularLocation>
</comment>
<dbReference type="Gene3D" id="1.10.10.10">
    <property type="entry name" value="Winged helix-like DNA-binding domain superfamily/Winged helix DNA-binding domain"/>
    <property type="match status" value="1"/>
</dbReference>
<feature type="compositionally biased region" description="Acidic residues" evidence="8">
    <location>
        <begin position="42"/>
        <end position="52"/>
    </location>
</feature>
<organism evidence="10 11">
    <name type="scientific">Orbilia javanica</name>
    <dbReference type="NCBI Taxonomy" id="47235"/>
    <lineage>
        <taxon>Eukaryota</taxon>
        <taxon>Fungi</taxon>
        <taxon>Dikarya</taxon>
        <taxon>Ascomycota</taxon>
        <taxon>Pezizomycotina</taxon>
        <taxon>Orbiliomycetes</taxon>
        <taxon>Orbiliales</taxon>
        <taxon>Orbiliaceae</taxon>
        <taxon>Orbilia</taxon>
    </lineage>
</organism>
<dbReference type="InterPro" id="IPR025655">
    <property type="entry name" value="PEX14"/>
</dbReference>
<evidence type="ECO:0000256" key="8">
    <source>
        <dbReference type="SAM" id="MobiDB-lite"/>
    </source>
</evidence>
<evidence type="ECO:0000313" key="10">
    <source>
        <dbReference type="EMBL" id="KAK6345517.1"/>
    </source>
</evidence>
<feature type="compositionally biased region" description="Basic and acidic residues" evidence="8">
    <location>
        <begin position="53"/>
        <end position="70"/>
    </location>
</feature>
<dbReference type="AlphaFoldDB" id="A0AAN8NW55"/>
<feature type="compositionally biased region" description="Polar residues" evidence="8">
    <location>
        <begin position="336"/>
        <end position="353"/>
    </location>
</feature>
<comment type="function">
    <text evidence="7">Component of the PEX13-PEX14 docking complex, a translocon channel that specifically mediates the import of peroxisomal cargo proteins bound to PEX5 receptor. The PEX13-PEX14 docking complex forms a large import pore which can be opened to a diameter of about 9 nm. Mechanistically, PEX5 receptor along with cargo proteins associates with the PEX14 subunit of the PEX13-PEX14 docking complex in the cytosol, leading to the insertion of the receptor into the organelle membrane with the concomitant translocation of the cargo into the peroxisome matrix.</text>
</comment>
<feature type="region of interest" description="Disordered" evidence="8">
    <location>
        <begin position="142"/>
        <end position="162"/>
    </location>
</feature>
<dbReference type="PANTHER" id="PTHR23058:SF5">
    <property type="entry name" value="PEROXISOMAL MEMBRANE PROTEIN PEX14"/>
    <property type="match status" value="1"/>
</dbReference>
<feature type="domain" description="Peroxisome membrane anchor protein Pex14p N-terminal" evidence="9">
    <location>
        <begin position="75"/>
        <end position="117"/>
    </location>
</feature>
<keyword evidence="3 7" id="KW-0576">Peroxisome</keyword>
<name>A0AAN8NW55_9PEZI</name>
<reference evidence="10 11" key="1">
    <citation type="submission" date="2019-10" db="EMBL/GenBank/DDBJ databases">
        <authorList>
            <person name="Palmer J.M."/>
        </authorList>
    </citation>
    <scope>NUCLEOTIDE SEQUENCE [LARGE SCALE GENOMIC DNA]</scope>
    <source>
        <strain evidence="10 11">TWF718</strain>
    </source>
</reference>
<evidence type="ECO:0000259" key="9">
    <source>
        <dbReference type="Pfam" id="PF04695"/>
    </source>
</evidence>
<evidence type="ECO:0000256" key="1">
    <source>
        <dbReference type="ARBA" id="ARBA00005443"/>
    </source>
</evidence>
<keyword evidence="2" id="KW-0811">Translocation</keyword>
<keyword evidence="7" id="KW-0813">Transport</keyword>
<feature type="compositionally biased region" description="Low complexity" evidence="8">
    <location>
        <begin position="149"/>
        <end position="158"/>
    </location>
</feature>
<dbReference type="InterPro" id="IPR006785">
    <property type="entry name" value="Pex14_N"/>
</dbReference>
<gene>
    <name evidence="10" type="ORF">TWF718_007431</name>
</gene>
<keyword evidence="11" id="KW-1185">Reference proteome</keyword>
<keyword evidence="7" id="KW-0653">Protein transport</keyword>
<accession>A0AAN8NW55</accession>
<evidence type="ECO:0000256" key="6">
    <source>
        <dbReference type="ARBA" id="ARBA00046271"/>
    </source>
</evidence>
<dbReference type="GO" id="GO:0005778">
    <property type="term" value="C:peroxisomal membrane"/>
    <property type="evidence" value="ECO:0007669"/>
    <property type="project" value="UniProtKB-SubCell"/>
</dbReference>
<dbReference type="GO" id="GO:0005102">
    <property type="term" value="F:signaling receptor binding"/>
    <property type="evidence" value="ECO:0007669"/>
    <property type="project" value="TreeGrafter"/>
</dbReference>
<dbReference type="InterPro" id="IPR036388">
    <property type="entry name" value="WH-like_DNA-bd_sf"/>
</dbReference>
<dbReference type="EMBL" id="JAVHNR010000004">
    <property type="protein sequence ID" value="KAK6345517.1"/>
    <property type="molecule type" value="Genomic_DNA"/>
</dbReference>
<evidence type="ECO:0000256" key="2">
    <source>
        <dbReference type="ARBA" id="ARBA00023010"/>
    </source>
</evidence>
<dbReference type="Proteomes" id="UP001313282">
    <property type="component" value="Unassembled WGS sequence"/>
</dbReference>
<keyword evidence="7" id="KW-0472">Membrane</keyword>
<dbReference type="GO" id="GO:1990429">
    <property type="term" value="C:peroxisomal importomer complex"/>
    <property type="evidence" value="ECO:0007669"/>
    <property type="project" value="TreeGrafter"/>
</dbReference>
<dbReference type="GO" id="GO:0016560">
    <property type="term" value="P:protein import into peroxisome matrix, docking"/>
    <property type="evidence" value="ECO:0007669"/>
    <property type="project" value="UniProtKB-UniRule"/>
</dbReference>
<evidence type="ECO:0000256" key="3">
    <source>
        <dbReference type="ARBA" id="ARBA00023140"/>
    </source>
</evidence>
<feature type="region of interest" description="Disordered" evidence="8">
    <location>
        <begin position="1"/>
        <end position="76"/>
    </location>
</feature>
<proteinExistence type="inferred from homology"/>
<comment type="similarity">
    <text evidence="1 7">Belongs to the peroxin-14 family.</text>
</comment>